<dbReference type="InterPro" id="IPR050789">
    <property type="entry name" value="Diverse_Enzym_Activities"/>
</dbReference>
<dbReference type="InterPro" id="IPR012338">
    <property type="entry name" value="Beta-lactam/transpept-like"/>
</dbReference>
<dbReference type="Gene3D" id="3.40.710.10">
    <property type="entry name" value="DD-peptidase/beta-lactamase superfamily"/>
    <property type="match status" value="1"/>
</dbReference>
<dbReference type="EMBL" id="ATDL01000016">
    <property type="protein sequence ID" value="ERJ58359.1"/>
    <property type="molecule type" value="Genomic_DNA"/>
</dbReference>
<dbReference type="eggNOG" id="COG1680">
    <property type="taxonomic scope" value="Bacteria"/>
</dbReference>
<evidence type="ECO:0000259" key="2">
    <source>
        <dbReference type="Pfam" id="PF00144"/>
    </source>
</evidence>
<dbReference type="PANTHER" id="PTHR43283:SF11">
    <property type="entry name" value="BETA-LACTAMASE-RELATED DOMAIN-CONTAINING PROTEIN"/>
    <property type="match status" value="1"/>
</dbReference>
<dbReference type="InterPro" id="IPR001466">
    <property type="entry name" value="Beta-lactam-related"/>
</dbReference>
<evidence type="ECO:0000313" key="4">
    <source>
        <dbReference type="Proteomes" id="UP000016584"/>
    </source>
</evidence>
<evidence type="ECO:0000313" key="3">
    <source>
        <dbReference type="EMBL" id="ERJ58359.1"/>
    </source>
</evidence>
<reference evidence="3 4" key="1">
    <citation type="journal article" date="2013" name="Genome Announc.">
        <title>The Draft Genome Sequence of Sphingomonas paucimobilis Strain HER1398 (Proteobacteria), Host to the Giant PAU Phage, Indicates That It Is a Member of the Genus Sphingobacterium (Bacteroidetes).</title>
        <authorList>
            <person name="White R.A.III."/>
            <person name="Suttle C.A."/>
        </authorList>
    </citation>
    <scope>NUCLEOTIDE SEQUENCE [LARGE SCALE GENOMIC DNA]</scope>
    <source>
        <strain evidence="3 4">HER1398</strain>
    </source>
</reference>
<dbReference type="SUPFAM" id="SSF56601">
    <property type="entry name" value="beta-lactamase/transpeptidase-like"/>
    <property type="match status" value="1"/>
</dbReference>
<dbReference type="Proteomes" id="UP000016584">
    <property type="component" value="Unassembled WGS sequence"/>
</dbReference>
<comment type="caution">
    <text evidence="3">The sequence shown here is derived from an EMBL/GenBank/DDBJ whole genome shotgun (WGS) entry which is preliminary data.</text>
</comment>
<protein>
    <recommendedName>
        <fullName evidence="2">Beta-lactamase-related domain-containing protein</fullName>
    </recommendedName>
</protein>
<dbReference type="Pfam" id="PF00144">
    <property type="entry name" value="Beta-lactamase"/>
    <property type="match status" value="1"/>
</dbReference>
<proteinExistence type="predicted"/>
<organism evidence="3 4">
    <name type="scientific">Sphingobacterium paucimobilis HER1398</name>
    <dbReference type="NCBI Taxonomy" id="1346330"/>
    <lineage>
        <taxon>Bacteria</taxon>
        <taxon>Pseudomonadati</taxon>
        <taxon>Bacteroidota</taxon>
        <taxon>Sphingobacteriia</taxon>
        <taxon>Sphingobacteriales</taxon>
        <taxon>Sphingobacteriaceae</taxon>
        <taxon>Sphingobacterium</taxon>
    </lineage>
</organism>
<feature type="domain" description="Beta-lactamase-related" evidence="2">
    <location>
        <begin position="229"/>
        <end position="574"/>
    </location>
</feature>
<dbReference type="AlphaFoldDB" id="U2J069"/>
<dbReference type="GO" id="GO:0016787">
    <property type="term" value="F:hydrolase activity"/>
    <property type="evidence" value="ECO:0007669"/>
    <property type="project" value="UniProtKB-KW"/>
</dbReference>
<gene>
    <name evidence="3" type="ORF">M472_06220</name>
</gene>
<keyword evidence="4" id="KW-1185">Reference proteome</keyword>
<accession>U2J069</accession>
<dbReference type="STRING" id="1346330.M472_06220"/>
<name>U2J069_9SPHI</name>
<dbReference type="PANTHER" id="PTHR43283">
    <property type="entry name" value="BETA-LACTAMASE-RELATED"/>
    <property type="match status" value="1"/>
</dbReference>
<evidence type="ECO:0000256" key="1">
    <source>
        <dbReference type="ARBA" id="ARBA00022801"/>
    </source>
</evidence>
<sequence>MLRFYAVFVYIYFRNLIVMNQLSIKSFGLVLFFLLNAGVMSAQYKQTVVNKTQLLFNKNHMIPVGRLDEIKIAVVTPNPEKYKTFIQQIGRYSDIVSFDFSKFDEDTKYFNTIIVGGMESDLNQEMLYMLKQSLVNRKNIILCRFQDVGKNLPQWSPLLGGRIAELGYPSFSDVAQRNMAMSIFGGLAITEGNISNRTEQTRLQYTQGEGSGLNIAKMAQKIDLIANEAIREKAAPGMVVMAVKNGQVLFEKAYGTHTYEKTIPTVISDIFDLASVSKIAGTTPVIMHLQEKGVINLDSTMGHYLWQAKGSNKADITLRTVLLHEAGFAPYIPFYRSLKPGDIQKTYSDTHQTKLADNAYLINHYYRDVMWPEMLKSSVKPIGEYVYSDISMYVMKEVAEHETAIPMDEYVQQILYRPIGMKTAGYNPREHFDKRQIVPTEHDTSFRKVLLEGYVHDQGAAMAGGVAGHAGLFSTANDLAIYGQLLLNRGEYGGVRYFKPETVDMFTSKQSKTSRRGLGFDRADPNPKNEYPSRLANISVFGHTGYTGTCIWIDPKNQLTYIFLSNRVHPQVSNKLSDLSIRGRMLDAIYETINEAK</sequence>
<dbReference type="PATRIC" id="fig|1346330.5.peg.2907"/>
<keyword evidence="1" id="KW-0378">Hydrolase</keyword>